<keyword evidence="1" id="KW-0812">Transmembrane</keyword>
<keyword evidence="1" id="KW-1133">Transmembrane helix</keyword>
<name>A0ABN5AWR8_9GAMM</name>
<gene>
    <name evidence="2" type="ORF">CDV26_02070</name>
</gene>
<dbReference type="Proteomes" id="UP000249910">
    <property type="component" value="Chromosome"/>
</dbReference>
<keyword evidence="3" id="KW-1185">Reference proteome</keyword>
<evidence type="ECO:0000313" key="2">
    <source>
        <dbReference type="EMBL" id="ASG67341.1"/>
    </source>
</evidence>
<proteinExistence type="predicted"/>
<sequence>MTTAGAIQQPVTTIAFLINNTIPIKKVLIVGCFGIIGVFIGVNIVTMLSVNGLHWLLVAVIGYNIISLIRSFIKSQNNLA</sequence>
<feature type="transmembrane region" description="Helical" evidence="1">
    <location>
        <begin position="54"/>
        <end position="73"/>
    </location>
</feature>
<keyword evidence="1" id="KW-0472">Membrane</keyword>
<reference evidence="2 3" key="1">
    <citation type="submission" date="2017-06" db="EMBL/GenBank/DDBJ databases">
        <title>Complete genome of Francisella halioticida.</title>
        <authorList>
            <person name="Sjodin A."/>
        </authorList>
    </citation>
    <scope>NUCLEOTIDE SEQUENCE [LARGE SCALE GENOMIC DNA]</scope>
    <source>
        <strain evidence="2 3">DSM 23729</strain>
    </source>
</reference>
<evidence type="ECO:0000313" key="3">
    <source>
        <dbReference type="Proteomes" id="UP000249910"/>
    </source>
</evidence>
<feature type="transmembrane region" description="Helical" evidence="1">
    <location>
        <begin position="27"/>
        <end position="48"/>
    </location>
</feature>
<evidence type="ECO:0000256" key="1">
    <source>
        <dbReference type="SAM" id="Phobius"/>
    </source>
</evidence>
<dbReference type="EMBL" id="CP022132">
    <property type="protein sequence ID" value="ASG67341.1"/>
    <property type="molecule type" value="Genomic_DNA"/>
</dbReference>
<protein>
    <submittedName>
        <fullName evidence="2">Uncharacterized protein</fullName>
    </submittedName>
</protein>
<organism evidence="2 3">
    <name type="scientific">Francisella halioticida</name>
    <dbReference type="NCBI Taxonomy" id="549298"/>
    <lineage>
        <taxon>Bacteria</taxon>
        <taxon>Pseudomonadati</taxon>
        <taxon>Pseudomonadota</taxon>
        <taxon>Gammaproteobacteria</taxon>
        <taxon>Thiotrichales</taxon>
        <taxon>Francisellaceae</taxon>
        <taxon>Francisella</taxon>
    </lineage>
</organism>
<accession>A0ABN5AWR8</accession>